<dbReference type="AlphaFoldDB" id="A0A6J1T9U3"/>
<evidence type="ECO:0000313" key="4">
    <source>
        <dbReference type="Proteomes" id="UP000504606"/>
    </source>
</evidence>
<feature type="compositionally biased region" description="Low complexity" evidence="2">
    <location>
        <begin position="212"/>
        <end position="237"/>
    </location>
</feature>
<feature type="compositionally biased region" description="Acidic residues" evidence="2">
    <location>
        <begin position="411"/>
        <end position="421"/>
    </location>
</feature>
<dbReference type="PROSITE" id="PS51155">
    <property type="entry name" value="CHIT_BIND_RR_2"/>
    <property type="match status" value="1"/>
</dbReference>
<dbReference type="GO" id="GO:0062129">
    <property type="term" value="C:chitin-based extracellular matrix"/>
    <property type="evidence" value="ECO:0007669"/>
    <property type="project" value="TreeGrafter"/>
</dbReference>
<feature type="compositionally biased region" description="Low complexity" evidence="2">
    <location>
        <begin position="143"/>
        <end position="156"/>
    </location>
</feature>
<dbReference type="Pfam" id="PF00379">
    <property type="entry name" value="Chitin_bind_4"/>
    <property type="match status" value="1"/>
</dbReference>
<dbReference type="GO" id="GO:0008010">
    <property type="term" value="F:structural constituent of chitin-based larval cuticle"/>
    <property type="evidence" value="ECO:0007669"/>
    <property type="project" value="TreeGrafter"/>
</dbReference>
<feature type="chain" id="PRO_5026760750" evidence="3">
    <location>
        <begin position="20"/>
        <end position="421"/>
    </location>
</feature>
<feature type="compositionally biased region" description="Acidic residues" evidence="2">
    <location>
        <begin position="34"/>
        <end position="50"/>
    </location>
</feature>
<dbReference type="InterPro" id="IPR050468">
    <property type="entry name" value="Cuticle_Struct_Prot"/>
</dbReference>
<evidence type="ECO:0000256" key="1">
    <source>
        <dbReference type="PROSITE-ProRule" id="PRU00497"/>
    </source>
</evidence>
<feature type="region of interest" description="Disordered" evidence="2">
    <location>
        <begin position="395"/>
        <end position="421"/>
    </location>
</feature>
<protein>
    <submittedName>
        <fullName evidence="5">Uncharacterized protein LOC113212864</fullName>
    </submittedName>
</protein>
<dbReference type="InterPro" id="IPR000618">
    <property type="entry name" value="Insect_cuticle"/>
</dbReference>
<feature type="region of interest" description="Disordered" evidence="2">
    <location>
        <begin position="34"/>
        <end position="56"/>
    </location>
</feature>
<evidence type="ECO:0000256" key="3">
    <source>
        <dbReference type="SAM" id="SignalP"/>
    </source>
</evidence>
<evidence type="ECO:0000313" key="5">
    <source>
        <dbReference type="RefSeq" id="XP_026287486.1"/>
    </source>
</evidence>
<feature type="signal peptide" evidence="3">
    <location>
        <begin position="1"/>
        <end position="19"/>
    </location>
</feature>
<feature type="region of interest" description="Disordered" evidence="2">
    <location>
        <begin position="196"/>
        <end position="238"/>
    </location>
</feature>
<keyword evidence="4" id="KW-1185">Reference proteome</keyword>
<dbReference type="PANTHER" id="PTHR10380:SF238">
    <property type="entry name" value="CUTICULAR PROTEIN 65EA-RELATED"/>
    <property type="match status" value="1"/>
</dbReference>
<name>A0A6J1T9U3_FRAOC</name>
<accession>A0A6J1T9U3</accession>
<reference evidence="5" key="1">
    <citation type="submission" date="2025-08" db="UniProtKB">
        <authorList>
            <consortium name="RefSeq"/>
        </authorList>
    </citation>
    <scope>IDENTIFICATION</scope>
    <source>
        <tissue evidence="5">Whole organism</tissue>
    </source>
</reference>
<dbReference type="GeneID" id="113212864"/>
<dbReference type="PANTHER" id="PTHR10380">
    <property type="entry name" value="CUTICLE PROTEIN"/>
    <property type="match status" value="1"/>
</dbReference>
<dbReference type="OrthoDB" id="6597363at2759"/>
<proteinExistence type="predicted"/>
<organism evidence="4 5">
    <name type="scientific">Frankliniella occidentalis</name>
    <name type="common">Western flower thrips</name>
    <name type="synonym">Euthrips occidentalis</name>
    <dbReference type="NCBI Taxonomy" id="133901"/>
    <lineage>
        <taxon>Eukaryota</taxon>
        <taxon>Metazoa</taxon>
        <taxon>Ecdysozoa</taxon>
        <taxon>Arthropoda</taxon>
        <taxon>Hexapoda</taxon>
        <taxon>Insecta</taxon>
        <taxon>Pterygota</taxon>
        <taxon>Neoptera</taxon>
        <taxon>Paraneoptera</taxon>
        <taxon>Thysanoptera</taxon>
        <taxon>Terebrantia</taxon>
        <taxon>Thripoidea</taxon>
        <taxon>Thripidae</taxon>
        <taxon>Frankliniella</taxon>
    </lineage>
</organism>
<keyword evidence="1" id="KW-0193">Cuticle</keyword>
<evidence type="ECO:0000256" key="2">
    <source>
        <dbReference type="SAM" id="MobiDB-lite"/>
    </source>
</evidence>
<keyword evidence="3" id="KW-0732">Signal</keyword>
<dbReference type="KEGG" id="foc:113212864"/>
<gene>
    <name evidence="5" type="primary">LOC113212864</name>
</gene>
<feature type="region of interest" description="Disordered" evidence="2">
    <location>
        <begin position="139"/>
        <end position="159"/>
    </location>
</feature>
<dbReference type="Proteomes" id="UP000504606">
    <property type="component" value="Unplaced"/>
</dbReference>
<dbReference type="RefSeq" id="XP_026287486.1">
    <property type="nucleotide sequence ID" value="XM_026431701.2"/>
</dbReference>
<sequence length="421" mass="44583">MAPLSRLLLLALFAASALAMPRPLRVHPVDEDEGAAAEMGDGDDGDDASAEADSSATRPVAILEHRQELQDDGTFNYAFSADNGLTQNEAFHPDGSRTGSYSYVDPKGETILVKYRADRFGFHVLDGSSIPSTPPHMVNTPNAAPSAPRASQQASSDYGHDEGVQAVLDPNYFSFPSSGLSPGMGHGLGNLKTAASASSKSGKLNKGGKGAKAGVKGNLKATGKASGARARSSASSSMHYLQREARQAFVSDLDGDMLDVDGDGQESRMAFRAVRAPPGMVASSSNDVDANAEGMTAADEGNYDHHALKYDDGSYEPHAMKYDDGSYEPHAAKYDDGSYEPHAAKYDDGSYEPHAAKYDDGSYVKHIGNYDDGSYEPHAAKYDDGSYEKYAKMYGDGSYQHGEHDKGAEAGDGEGDGEGHH</sequence>